<dbReference type="Pfam" id="PF10536">
    <property type="entry name" value="PMD"/>
    <property type="match status" value="2"/>
</dbReference>
<dbReference type="AlphaFoldDB" id="A0AAW2DM66"/>
<comment type="caution">
    <text evidence="2">The sequence shown here is derived from an EMBL/GenBank/DDBJ whole genome shotgun (WGS) entry which is preliminary data.</text>
</comment>
<organism evidence="2 3">
    <name type="scientific">Lithocarpus litseifolius</name>
    <dbReference type="NCBI Taxonomy" id="425828"/>
    <lineage>
        <taxon>Eukaryota</taxon>
        <taxon>Viridiplantae</taxon>
        <taxon>Streptophyta</taxon>
        <taxon>Embryophyta</taxon>
        <taxon>Tracheophyta</taxon>
        <taxon>Spermatophyta</taxon>
        <taxon>Magnoliopsida</taxon>
        <taxon>eudicotyledons</taxon>
        <taxon>Gunneridae</taxon>
        <taxon>Pentapetalae</taxon>
        <taxon>rosids</taxon>
        <taxon>fabids</taxon>
        <taxon>Fagales</taxon>
        <taxon>Fagaceae</taxon>
        <taxon>Lithocarpus</taxon>
    </lineage>
</organism>
<evidence type="ECO:0000313" key="2">
    <source>
        <dbReference type="EMBL" id="KAL0010877.1"/>
    </source>
</evidence>
<evidence type="ECO:0000259" key="1">
    <source>
        <dbReference type="Pfam" id="PF10536"/>
    </source>
</evidence>
<proteinExistence type="predicted"/>
<gene>
    <name evidence="2" type="ORF">SO802_005985</name>
</gene>
<accession>A0AAW2DM66</accession>
<reference evidence="2 3" key="1">
    <citation type="submission" date="2024-01" db="EMBL/GenBank/DDBJ databases">
        <title>A telomere-to-telomere, gap-free genome of sweet tea (Lithocarpus litseifolius).</title>
        <authorList>
            <person name="Zhou J."/>
        </authorList>
    </citation>
    <scope>NUCLEOTIDE SEQUENCE [LARGE SCALE GENOMIC DNA]</scope>
    <source>
        <strain evidence="2">Zhou-2022a</strain>
        <tissue evidence="2">Leaf</tissue>
    </source>
</reference>
<dbReference type="PANTHER" id="PTHR46033">
    <property type="entry name" value="PROTEIN MAIN-LIKE 2"/>
    <property type="match status" value="1"/>
</dbReference>
<keyword evidence="3" id="KW-1185">Reference proteome</keyword>
<dbReference type="PANTHER" id="PTHR46033:SF8">
    <property type="entry name" value="PROTEIN MAINTENANCE OF MERISTEMS-LIKE"/>
    <property type="match status" value="1"/>
</dbReference>
<name>A0AAW2DM66_9ROSI</name>
<sequence>MGCLDEAGCASFKFALGCSFGGRESARCIEGRLDPWITAYITDAGLDGLLRVPNIDVDQALITVLVERWRPETHSFHLPHGEMTITLQDMEVIMGVPVVGLPMVGFMRMNKWADFCAELLGHRPSDREAGGNKNAAMIEDSQADWRCRAIGVVVCMGKVSTHMSCDEASTPGTSPRSTCYQIVWKPYLNDLGSLPAYCTIGQHIWRSIVPFIHFWVVKGHHPERVLRQFGMKQGIPEDVDTSIELHKITLQGKQDKN</sequence>
<dbReference type="GO" id="GO:0010073">
    <property type="term" value="P:meristem maintenance"/>
    <property type="evidence" value="ECO:0007669"/>
    <property type="project" value="InterPro"/>
</dbReference>
<dbReference type="InterPro" id="IPR044824">
    <property type="entry name" value="MAIN-like"/>
</dbReference>
<feature type="domain" description="Aminotransferase-like plant mobile" evidence="1">
    <location>
        <begin position="46"/>
        <end position="130"/>
    </location>
</feature>
<dbReference type="InterPro" id="IPR019557">
    <property type="entry name" value="AminoTfrase-like_pln_mobile"/>
</dbReference>
<dbReference type="Proteomes" id="UP001459277">
    <property type="component" value="Unassembled WGS sequence"/>
</dbReference>
<evidence type="ECO:0000313" key="3">
    <source>
        <dbReference type="Proteomes" id="UP001459277"/>
    </source>
</evidence>
<dbReference type="EMBL" id="JAZDWU010000002">
    <property type="protein sequence ID" value="KAL0010877.1"/>
    <property type="molecule type" value="Genomic_DNA"/>
</dbReference>
<protein>
    <recommendedName>
        <fullName evidence="1">Aminotransferase-like plant mobile domain-containing protein</fullName>
    </recommendedName>
</protein>
<feature type="domain" description="Aminotransferase-like plant mobile" evidence="1">
    <location>
        <begin position="180"/>
        <end position="244"/>
    </location>
</feature>